<keyword evidence="4" id="KW-1185">Reference proteome</keyword>
<dbReference type="Proteomes" id="UP000008144">
    <property type="component" value="Chromosome 12"/>
</dbReference>
<dbReference type="HOGENOM" id="CLU_046184_1_0_1"/>
<dbReference type="STRING" id="7719.ENSCINP00000004078"/>
<organism evidence="3 4">
    <name type="scientific">Ciona intestinalis</name>
    <name type="common">Transparent sea squirt</name>
    <name type="synonym">Ascidia intestinalis</name>
    <dbReference type="NCBI Taxonomy" id="7719"/>
    <lineage>
        <taxon>Eukaryota</taxon>
        <taxon>Metazoa</taxon>
        <taxon>Chordata</taxon>
        <taxon>Tunicata</taxon>
        <taxon>Ascidiacea</taxon>
        <taxon>Phlebobranchia</taxon>
        <taxon>Cionidae</taxon>
        <taxon>Ciona</taxon>
    </lineage>
</organism>
<dbReference type="PANTHER" id="PTHR16019">
    <property type="entry name" value="SYNAPSE-ASSOCIATED PROTEIN"/>
    <property type="match status" value="1"/>
</dbReference>
<evidence type="ECO:0000256" key="1">
    <source>
        <dbReference type="SAM" id="MobiDB-lite"/>
    </source>
</evidence>
<dbReference type="FunCoup" id="F6WSD2">
    <property type="interactions" value="372"/>
</dbReference>
<feature type="compositionally biased region" description="Polar residues" evidence="1">
    <location>
        <begin position="291"/>
        <end position="304"/>
    </location>
</feature>
<reference evidence="3" key="4">
    <citation type="submission" date="2025-09" db="UniProtKB">
        <authorList>
            <consortium name="Ensembl"/>
        </authorList>
    </citation>
    <scope>IDENTIFICATION</scope>
</reference>
<dbReference type="Ensembl" id="ENSCINT00000004078.3">
    <property type="protein sequence ID" value="ENSCINP00000004078.3"/>
    <property type="gene ID" value="ENSCING00000002020.3"/>
</dbReference>
<evidence type="ECO:0000313" key="4">
    <source>
        <dbReference type="Proteomes" id="UP000008144"/>
    </source>
</evidence>
<protein>
    <recommendedName>
        <fullName evidence="2">BSD domain-containing protein</fullName>
    </recommendedName>
</protein>
<dbReference type="EMBL" id="EAAA01000858">
    <property type="status" value="NOT_ANNOTATED_CDS"/>
    <property type="molecule type" value="Genomic_DNA"/>
</dbReference>
<feature type="compositionally biased region" description="Basic and acidic residues" evidence="1">
    <location>
        <begin position="33"/>
        <end position="55"/>
    </location>
</feature>
<evidence type="ECO:0000259" key="2">
    <source>
        <dbReference type="PROSITE" id="PS50858"/>
    </source>
</evidence>
<dbReference type="InterPro" id="IPR035925">
    <property type="entry name" value="BSD_dom_sf"/>
</dbReference>
<dbReference type="SUPFAM" id="SSF140383">
    <property type="entry name" value="BSD domain-like"/>
    <property type="match status" value="1"/>
</dbReference>
<dbReference type="GO" id="GO:0038203">
    <property type="term" value="P:TORC2 signaling"/>
    <property type="evidence" value="ECO:0000318"/>
    <property type="project" value="GO_Central"/>
</dbReference>
<dbReference type="SMART" id="SM00751">
    <property type="entry name" value="BSD"/>
    <property type="match status" value="1"/>
</dbReference>
<dbReference type="GO" id="GO:0048172">
    <property type="term" value="P:regulation of short-term neuronal synaptic plasticity"/>
    <property type="evidence" value="ECO:0000318"/>
    <property type="project" value="GO_Central"/>
</dbReference>
<dbReference type="GeneTree" id="ENSGT00390000007662"/>
<dbReference type="AlphaFoldDB" id="F6WSD2"/>
<dbReference type="PROSITE" id="PS50858">
    <property type="entry name" value="BSD"/>
    <property type="match status" value="1"/>
</dbReference>
<dbReference type="GO" id="GO:0005634">
    <property type="term" value="C:nucleus"/>
    <property type="evidence" value="ECO:0000318"/>
    <property type="project" value="GO_Central"/>
</dbReference>
<dbReference type="InterPro" id="IPR005607">
    <property type="entry name" value="BSD_dom"/>
</dbReference>
<feature type="compositionally biased region" description="Basic and acidic residues" evidence="1">
    <location>
        <begin position="364"/>
        <end position="374"/>
    </location>
</feature>
<feature type="region of interest" description="Disordered" evidence="1">
    <location>
        <begin position="13"/>
        <end position="67"/>
    </location>
</feature>
<name>F6WSD2_CIOIN</name>
<proteinExistence type="predicted"/>
<feature type="compositionally biased region" description="Acidic residues" evidence="1">
    <location>
        <begin position="391"/>
        <end position="400"/>
    </location>
</feature>
<dbReference type="PANTHER" id="PTHR16019:SF6">
    <property type="entry name" value="SYNAPSE-ASSOCIATED PROTEIN 1"/>
    <property type="match status" value="1"/>
</dbReference>
<dbReference type="InParanoid" id="F6WSD2"/>
<dbReference type="InterPro" id="IPR051494">
    <property type="entry name" value="BSD_domain-containing"/>
</dbReference>
<accession>F6WSD2</accession>
<dbReference type="Gene3D" id="1.10.3970.10">
    <property type="entry name" value="BSD domain"/>
    <property type="match status" value="1"/>
</dbReference>
<feature type="domain" description="BSD" evidence="2">
    <location>
        <begin position="207"/>
        <end position="259"/>
    </location>
</feature>
<sequence length="400" mass="45377">MFKSNLSSSISGWFANTFQPTSEDKENEEIKEENENQTEKEEKPVDSSVENKESDSTPDADDDSINKDDATKDAALYSVIDFKAEEVQKKLAEETQKVMSSAMSLGNYLYGVASVASKKVTTTMNETAVNLKKTVEEKSFKLVFLQTILGDLNREQKEFIQKKRELKGDLDALPPWCGYQEEEIMKKQILALSTDTRNFLRSPPSGVQFNFEYEQSYPVAMATLKEDENLKKMRFNLVPTKVKEEMFWRNYFYRVSLIKQSAQLSTLTDLQKSDPSSSASSASFEPVYSGLNRSDPGSGSTNSPVIIKHNDNNTEDLNGQDEPPTSEFVSDAFDPSTLNPEDLEREMRELGMDGGEGETEEVPEWEKELQKELQDYEVVGGENKDETWEREIEDMLSTEN</sequence>
<dbReference type="Pfam" id="PF03909">
    <property type="entry name" value="BSD"/>
    <property type="match status" value="1"/>
</dbReference>
<reference evidence="3" key="2">
    <citation type="journal article" date="2008" name="Genome Biol.">
        <title>Improved genome assembly and evidence-based global gene model set for the chordate Ciona intestinalis: new insight into intron and operon populations.</title>
        <authorList>
            <person name="Satou Y."/>
            <person name="Mineta K."/>
            <person name="Ogasawara M."/>
            <person name="Sasakura Y."/>
            <person name="Shoguchi E."/>
            <person name="Ueno K."/>
            <person name="Yamada L."/>
            <person name="Matsumoto J."/>
            <person name="Wasserscheid J."/>
            <person name="Dewar K."/>
            <person name="Wiley G.B."/>
            <person name="Macmil S.L."/>
            <person name="Roe B.A."/>
            <person name="Zeller R.W."/>
            <person name="Hastings K.E."/>
            <person name="Lemaire P."/>
            <person name="Lindquist E."/>
            <person name="Endo T."/>
            <person name="Hotta K."/>
            <person name="Inaba K."/>
        </authorList>
    </citation>
    <scope>NUCLEOTIDE SEQUENCE [LARGE SCALE GENOMIC DNA]</scope>
    <source>
        <strain evidence="3">wild type</strain>
    </source>
</reference>
<dbReference type="GO" id="GO:0005794">
    <property type="term" value="C:Golgi apparatus"/>
    <property type="evidence" value="ECO:0000318"/>
    <property type="project" value="GO_Central"/>
</dbReference>
<reference evidence="3" key="3">
    <citation type="submission" date="2025-08" db="UniProtKB">
        <authorList>
            <consortium name="Ensembl"/>
        </authorList>
    </citation>
    <scope>IDENTIFICATION</scope>
</reference>
<feature type="region of interest" description="Disordered" evidence="1">
    <location>
        <begin position="270"/>
        <end position="400"/>
    </location>
</feature>
<dbReference type="GO" id="GO:0005737">
    <property type="term" value="C:cytoplasm"/>
    <property type="evidence" value="ECO:0000318"/>
    <property type="project" value="GO_Central"/>
</dbReference>
<reference evidence="4" key="1">
    <citation type="journal article" date="2002" name="Science">
        <title>The draft genome of Ciona intestinalis: insights into chordate and vertebrate origins.</title>
        <authorList>
            <person name="Dehal P."/>
            <person name="Satou Y."/>
            <person name="Campbell R.K."/>
            <person name="Chapman J."/>
            <person name="Degnan B."/>
            <person name="De Tomaso A."/>
            <person name="Davidson B."/>
            <person name="Di Gregorio A."/>
            <person name="Gelpke M."/>
            <person name="Goodstein D.M."/>
            <person name="Harafuji N."/>
            <person name="Hastings K.E."/>
            <person name="Ho I."/>
            <person name="Hotta K."/>
            <person name="Huang W."/>
            <person name="Kawashima T."/>
            <person name="Lemaire P."/>
            <person name="Martinez D."/>
            <person name="Meinertzhagen I.A."/>
            <person name="Necula S."/>
            <person name="Nonaka M."/>
            <person name="Putnam N."/>
            <person name="Rash S."/>
            <person name="Saiga H."/>
            <person name="Satake M."/>
            <person name="Terry A."/>
            <person name="Yamada L."/>
            <person name="Wang H.G."/>
            <person name="Awazu S."/>
            <person name="Azumi K."/>
            <person name="Boore J."/>
            <person name="Branno M."/>
            <person name="Chin-Bow S."/>
            <person name="DeSantis R."/>
            <person name="Doyle S."/>
            <person name="Francino P."/>
            <person name="Keys D.N."/>
            <person name="Haga S."/>
            <person name="Hayashi H."/>
            <person name="Hino K."/>
            <person name="Imai K.S."/>
            <person name="Inaba K."/>
            <person name="Kano S."/>
            <person name="Kobayashi K."/>
            <person name="Kobayashi M."/>
            <person name="Lee B.I."/>
            <person name="Makabe K.W."/>
            <person name="Manohar C."/>
            <person name="Matassi G."/>
            <person name="Medina M."/>
            <person name="Mochizuki Y."/>
            <person name="Mount S."/>
            <person name="Morishita T."/>
            <person name="Miura S."/>
            <person name="Nakayama A."/>
            <person name="Nishizaka S."/>
            <person name="Nomoto H."/>
            <person name="Ohta F."/>
            <person name="Oishi K."/>
            <person name="Rigoutsos I."/>
            <person name="Sano M."/>
            <person name="Sasaki A."/>
            <person name="Sasakura Y."/>
            <person name="Shoguchi E."/>
            <person name="Shin-i T."/>
            <person name="Spagnuolo A."/>
            <person name="Stainier D."/>
            <person name="Suzuki M.M."/>
            <person name="Tassy O."/>
            <person name="Takatori N."/>
            <person name="Tokuoka M."/>
            <person name="Yagi K."/>
            <person name="Yoshizaki F."/>
            <person name="Wada S."/>
            <person name="Zhang C."/>
            <person name="Hyatt P.D."/>
            <person name="Larimer F."/>
            <person name="Detter C."/>
            <person name="Doggett N."/>
            <person name="Glavina T."/>
            <person name="Hawkins T."/>
            <person name="Richardson P."/>
            <person name="Lucas S."/>
            <person name="Kohara Y."/>
            <person name="Levine M."/>
            <person name="Satoh N."/>
            <person name="Rokhsar D.S."/>
        </authorList>
    </citation>
    <scope>NUCLEOTIDE SEQUENCE [LARGE SCALE GENOMIC DNA]</scope>
</reference>
<dbReference type="GO" id="GO:0045202">
    <property type="term" value="C:synapse"/>
    <property type="evidence" value="ECO:0000318"/>
    <property type="project" value="GO_Central"/>
</dbReference>
<evidence type="ECO:0000313" key="3">
    <source>
        <dbReference type="Ensembl" id="ENSCINP00000004078.3"/>
    </source>
</evidence>
<dbReference type="OMA" id="EEAFWKN"/>